<proteinExistence type="predicted"/>
<evidence type="ECO:0000259" key="1">
    <source>
        <dbReference type="Pfam" id="PF01939"/>
    </source>
</evidence>
<dbReference type="AlphaFoldDB" id="A0A0F9XZP9"/>
<dbReference type="InterPro" id="IPR011856">
    <property type="entry name" value="tRNA_endonuc-like_dom_sf"/>
</dbReference>
<organism evidence="2">
    <name type="scientific">marine sediment metagenome</name>
    <dbReference type="NCBI Taxonomy" id="412755"/>
    <lineage>
        <taxon>unclassified sequences</taxon>
        <taxon>metagenomes</taxon>
        <taxon>ecological metagenomes</taxon>
    </lineage>
</organism>
<dbReference type="GO" id="GO:0004519">
    <property type="term" value="F:endonuclease activity"/>
    <property type="evidence" value="ECO:0007669"/>
    <property type="project" value="InterPro"/>
</dbReference>
<dbReference type="Gene3D" id="3.40.1350.10">
    <property type="match status" value="1"/>
</dbReference>
<evidence type="ECO:0000313" key="2">
    <source>
        <dbReference type="EMBL" id="KKN97913.1"/>
    </source>
</evidence>
<feature type="domain" description="Endonuclease NucS C-terminal" evidence="1">
    <location>
        <begin position="25"/>
        <end position="94"/>
    </location>
</feature>
<dbReference type="Pfam" id="PF01939">
    <property type="entry name" value="NucS_C"/>
    <property type="match status" value="1"/>
</dbReference>
<accession>A0A0F9XZP9</accession>
<dbReference type="EMBL" id="LAZR01000054">
    <property type="protein sequence ID" value="KKN97913.1"/>
    <property type="molecule type" value="Genomic_DNA"/>
</dbReference>
<name>A0A0F9XZP9_9ZZZZ</name>
<dbReference type="GO" id="GO:0003676">
    <property type="term" value="F:nucleic acid binding"/>
    <property type="evidence" value="ECO:0007669"/>
    <property type="project" value="InterPro"/>
</dbReference>
<sequence length="363" mass="40622">MPIKTQIWTVGGQPSQLSECILPSEQLLEDMIVTAPRLLSEEWMLIGRQESTGLGGRIDLLAIAPDASLVLIELKRDRTPRDVVAQALDYASWVEKLAAEDIAAIYKRYRQNADLAADFRAYFGLPLDEEALNHNHQIIIVASGLDASTERIVAYLSERDIAINVLYFQVFQHGEQQLISRSWLLDPLETQAIASNTRSDGPSEPWNGEFYCSFGEGATRSWLDAQEFGFICGGGGTWYSKSLKMLAPGDRVWVNIPQQGYVGVGRVTGLASAAADFTVIQNGVETPVLQAATRGTYHAEHVNDPARCEYFVAVEWMQTVPIEHAIKEVGLFGNQNTVCRPTTPKWRWTIERLKEHFSLFDRY</sequence>
<dbReference type="InterPro" id="IPR048301">
    <property type="entry name" value="NucS_C"/>
</dbReference>
<gene>
    <name evidence="2" type="ORF">LCGC14_0151090</name>
</gene>
<reference evidence="2" key="1">
    <citation type="journal article" date="2015" name="Nature">
        <title>Complex archaea that bridge the gap between prokaryotes and eukaryotes.</title>
        <authorList>
            <person name="Spang A."/>
            <person name="Saw J.H."/>
            <person name="Jorgensen S.L."/>
            <person name="Zaremba-Niedzwiedzka K."/>
            <person name="Martijn J."/>
            <person name="Lind A.E."/>
            <person name="van Eijk R."/>
            <person name="Schleper C."/>
            <person name="Guy L."/>
            <person name="Ettema T.J."/>
        </authorList>
    </citation>
    <scope>NUCLEOTIDE SEQUENCE</scope>
</reference>
<protein>
    <recommendedName>
        <fullName evidence="1">Endonuclease NucS C-terminal domain-containing protein</fullName>
    </recommendedName>
</protein>
<comment type="caution">
    <text evidence="2">The sequence shown here is derived from an EMBL/GenBank/DDBJ whole genome shotgun (WGS) entry which is preliminary data.</text>
</comment>